<dbReference type="Gene3D" id="1.20.1260.10">
    <property type="match status" value="1"/>
</dbReference>
<comment type="caution">
    <text evidence="1">The sequence shown here is derived from an EMBL/GenBank/DDBJ whole genome shotgun (WGS) entry which is preliminary data.</text>
</comment>
<proteinExistence type="predicted"/>
<dbReference type="PANTHER" id="PTHR30565">
    <property type="entry name" value="PROTEIN YCIF"/>
    <property type="match status" value="1"/>
</dbReference>
<protein>
    <submittedName>
        <fullName evidence="1">Ferritin-like domain-containing protein</fullName>
    </submittedName>
</protein>
<organism evidence="1 2">
    <name type="scientific">Salinimicrobium profundisediminis</name>
    <dbReference type="NCBI Taxonomy" id="2994553"/>
    <lineage>
        <taxon>Bacteria</taxon>
        <taxon>Pseudomonadati</taxon>
        <taxon>Bacteroidota</taxon>
        <taxon>Flavobacteriia</taxon>
        <taxon>Flavobacteriales</taxon>
        <taxon>Flavobacteriaceae</taxon>
        <taxon>Salinimicrobium</taxon>
    </lineage>
</organism>
<dbReference type="PANTHER" id="PTHR30565:SF9">
    <property type="entry name" value="PROTEIN YCIF"/>
    <property type="match status" value="1"/>
</dbReference>
<dbReference type="CDD" id="cd07909">
    <property type="entry name" value="YciF"/>
    <property type="match status" value="1"/>
</dbReference>
<dbReference type="RefSeq" id="WP_266070761.1">
    <property type="nucleotide sequence ID" value="NZ_JAPJDA010000026.1"/>
</dbReference>
<accession>A0A9X3CZ87</accession>
<dbReference type="SUPFAM" id="SSF47240">
    <property type="entry name" value="Ferritin-like"/>
    <property type="match status" value="1"/>
</dbReference>
<sequence>MKNLKDLFEHQLKDLYSAETQLVDALPKLQKNANDDKLKKAFEKHLKETEGHVKRLEEICDKLGIKPTGETCKAMQGLVKEAESFLKEDTEKDVQDAGLIAEAQRVEHYEISGYGTAVRYAKELGHDDIAAKLQKTLDEEYKADNLLTDMAEDRLNRKAKS</sequence>
<dbReference type="InterPro" id="IPR010287">
    <property type="entry name" value="DUF892_YciF-like"/>
</dbReference>
<name>A0A9X3CZ87_9FLAO</name>
<dbReference type="AlphaFoldDB" id="A0A9X3CZ87"/>
<dbReference type="EMBL" id="JAPJDA010000026">
    <property type="protein sequence ID" value="MCX2839399.1"/>
    <property type="molecule type" value="Genomic_DNA"/>
</dbReference>
<evidence type="ECO:0000313" key="2">
    <source>
        <dbReference type="Proteomes" id="UP001148482"/>
    </source>
</evidence>
<dbReference type="Pfam" id="PF05974">
    <property type="entry name" value="DUF892"/>
    <property type="match status" value="1"/>
</dbReference>
<evidence type="ECO:0000313" key="1">
    <source>
        <dbReference type="EMBL" id="MCX2839399.1"/>
    </source>
</evidence>
<reference evidence="1" key="1">
    <citation type="submission" date="2022-11" db="EMBL/GenBank/DDBJ databases">
        <title>Salinimicrobium profundisediminis sp. nov., isolated from deep-sea sediment of the Mariana Trench.</title>
        <authorList>
            <person name="Fu H."/>
        </authorList>
    </citation>
    <scope>NUCLEOTIDE SEQUENCE</scope>
    <source>
        <strain evidence="1">MT39</strain>
    </source>
</reference>
<keyword evidence="2" id="KW-1185">Reference proteome</keyword>
<dbReference type="InterPro" id="IPR047114">
    <property type="entry name" value="YciF"/>
</dbReference>
<dbReference type="InterPro" id="IPR009078">
    <property type="entry name" value="Ferritin-like_SF"/>
</dbReference>
<gene>
    <name evidence="1" type="ORF">OQ279_14690</name>
</gene>
<dbReference type="InterPro" id="IPR012347">
    <property type="entry name" value="Ferritin-like"/>
</dbReference>
<dbReference type="Proteomes" id="UP001148482">
    <property type="component" value="Unassembled WGS sequence"/>
</dbReference>